<dbReference type="InterPro" id="IPR029063">
    <property type="entry name" value="SAM-dependent_MTases_sf"/>
</dbReference>
<proteinExistence type="inferred from homology"/>
<comment type="function">
    <text evidence="4">Could be a S-adenosyl-L-methionine-dependent methyltransferase.</text>
</comment>
<comment type="caution">
    <text evidence="6">The sequence shown here is derived from an EMBL/GenBank/DDBJ whole genome shotgun (WGS) entry which is preliminary data.</text>
</comment>
<protein>
    <recommendedName>
        <fullName evidence="4">Uncharacterized methyltransferase B4121_2860</fullName>
        <ecNumber evidence="4">2.1.1.-</ecNumber>
    </recommendedName>
</protein>
<reference evidence="6 7" key="1">
    <citation type="journal article" date="2016" name="Front. Microbiol.">
        <title>High-Level Heat Resistance of Spores of Bacillus amyloliquefaciens and Bacillus licheniformis Results from the Presence of a spoVA Operon in a Tn1546 Transposon.</title>
        <authorList>
            <person name="Berendsen E.M."/>
            <person name="Koning R.A."/>
            <person name="Boekhorst J."/>
            <person name="de Jong A."/>
            <person name="Kuipers O.P."/>
            <person name="Wells-Bennik M.H."/>
        </authorList>
    </citation>
    <scope>NUCLEOTIDE SEQUENCE [LARGE SCALE GENOMIC DNA]</scope>
    <source>
        <strain evidence="6 7">B4121</strain>
    </source>
</reference>
<dbReference type="EMBL" id="LKPO01000019">
    <property type="protein sequence ID" value="OLF91382.1"/>
    <property type="molecule type" value="Genomic_DNA"/>
</dbReference>
<dbReference type="InterPro" id="IPR020598">
    <property type="entry name" value="rRNA_Ade_methylase_Trfase_N"/>
</dbReference>
<organism evidence="6 7">
    <name type="scientific">Bacillus paralicheniformis</name>
    <dbReference type="NCBI Taxonomy" id="1648923"/>
    <lineage>
        <taxon>Bacteria</taxon>
        <taxon>Bacillati</taxon>
        <taxon>Bacillota</taxon>
        <taxon>Bacilli</taxon>
        <taxon>Bacillales</taxon>
        <taxon>Bacillaceae</taxon>
        <taxon>Bacillus</taxon>
    </lineage>
</organism>
<accession>A0A7Z1B2V4</accession>
<dbReference type="EC" id="2.1.1.-" evidence="4"/>
<dbReference type="SUPFAM" id="SSF53335">
    <property type="entry name" value="S-adenosyl-L-methionine-dependent methyltransferases"/>
    <property type="match status" value="1"/>
</dbReference>
<sequence length="219" mass="24694">MESDDKMGREFIPLFENWANSYDDTVVGHDLQYKEVFRNYDGILDDVVSRSGHKVLEFGVGTGNLTAKLLAAGKGVTGVEPSKAMREIAEAKLAETAVIVDGDFLDFPEPPFSPDTIVSSYAFHHLTNEEKREAVKRYGKMLGKHGKIVFADTVFKDREAFSAAVKKAKEKGFLQLAEDLETEHYPTLSEMEMIFTSEQFRIAFQKHNDFVWVMEAAKL</sequence>
<feature type="binding site" evidence="4">
    <location>
        <position position="80"/>
    </location>
    <ligand>
        <name>S-adenosyl-L-methionine</name>
        <dbReference type="ChEBI" id="CHEBI:59789"/>
    </ligand>
</feature>
<feature type="binding site" evidence="4">
    <location>
        <position position="59"/>
    </location>
    <ligand>
        <name>S-adenosyl-L-methionine</name>
        <dbReference type="ChEBI" id="CHEBI:59789"/>
    </ligand>
</feature>
<evidence type="ECO:0000313" key="7">
    <source>
        <dbReference type="Proteomes" id="UP000185604"/>
    </source>
</evidence>
<dbReference type="CDD" id="cd02440">
    <property type="entry name" value="AdoMet_MTases"/>
    <property type="match status" value="1"/>
</dbReference>
<keyword evidence="1 4" id="KW-0489">Methyltransferase</keyword>
<dbReference type="HAMAP" id="MF_02100">
    <property type="entry name" value="Methyltr_YrrT"/>
    <property type="match status" value="1"/>
</dbReference>
<dbReference type="SMART" id="SM00650">
    <property type="entry name" value="rADc"/>
    <property type="match status" value="1"/>
</dbReference>
<keyword evidence="3 4" id="KW-0949">S-adenosyl-L-methionine</keyword>
<evidence type="ECO:0000313" key="6">
    <source>
        <dbReference type="EMBL" id="OLF91382.1"/>
    </source>
</evidence>
<feature type="domain" description="Ribosomal RNA adenine methylase transferase N-terminal" evidence="5">
    <location>
        <begin position="43"/>
        <end position="171"/>
    </location>
</feature>
<evidence type="ECO:0000256" key="3">
    <source>
        <dbReference type="ARBA" id="ARBA00022691"/>
    </source>
</evidence>
<keyword evidence="2 4" id="KW-0808">Transferase</keyword>
<dbReference type="AlphaFoldDB" id="A0A7Z1B2V4"/>
<dbReference type="Proteomes" id="UP000185604">
    <property type="component" value="Unassembled WGS sequence"/>
</dbReference>
<name>A0A7Z1B2V4_9BACI</name>
<dbReference type="InterPro" id="IPR023553">
    <property type="entry name" value="Uncharacterised_MeTfrase_YrrT"/>
</dbReference>
<dbReference type="Pfam" id="PF13649">
    <property type="entry name" value="Methyltransf_25"/>
    <property type="match status" value="1"/>
</dbReference>
<feature type="binding site" evidence="4">
    <location>
        <position position="103"/>
    </location>
    <ligand>
        <name>S-adenosyl-L-methionine</name>
        <dbReference type="ChEBI" id="CHEBI:59789"/>
    </ligand>
</feature>
<evidence type="ECO:0000256" key="4">
    <source>
        <dbReference type="HAMAP-Rule" id="MF_02100"/>
    </source>
</evidence>
<gene>
    <name evidence="6" type="ORF">B4121_2860</name>
</gene>
<dbReference type="GO" id="GO:0000179">
    <property type="term" value="F:rRNA (adenine-N6,N6-)-dimethyltransferase activity"/>
    <property type="evidence" value="ECO:0007669"/>
    <property type="project" value="InterPro"/>
</dbReference>
<evidence type="ECO:0000256" key="1">
    <source>
        <dbReference type="ARBA" id="ARBA00022603"/>
    </source>
</evidence>
<evidence type="ECO:0000259" key="5">
    <source>
        <dbReference type="SMART" id="SM00650"/>
    </source>
</evidence>
<dbReference type="PANTHER" id="PTHR43861">
    <property type="entry name" value="TRANS-ACONITATE 2-METHYLTRANSFERASE-RELATED"/>
    <property type="match status" value="1"/>
</dbReference>
<evidence type="ECO:0000256" key="2">
    <source>
        <dbReference type="ARBA" id="ARBA00022679"/>
    </source>
</evidence>
<dbReference type="InterPro" id="IPR041698">
    <property type="entry name" value="Methyltransf_25"/>
</dbReference>
<comment type="similarity">
    <text evidence="4">Belongs to the methyltransferase superfamily. YrrT family.</text>
</comment>
<dbReference type="Gene3D" id="3.40.50.150">
    <property type="entry name" value="Vaccinia Virus protein VP39"/>
    <property type="match status" value="1"/>
</dbReference>